<comment type="caution">
    <text evidence="2">The sequence shown here is derived from an EMBL/GenBank/DDBJ whole genome shotgun (WGS) entry which is preliminary data.</text>
</comment>
<proteinExistence type="predicted"/>
<reference evidence="2" key="2">
    <citation type="journal article" date="2021" name="PeerJ">
        <title>Extensive microbial diversity within the chicken gut microbiome revealed by metagenomics and culture.</title>
        <authorList>
            <person name="Gilroy R."/>
            <person name="Ravi A."/>
            <person name="Getino M."/>
            <person name="Pursley I."/>
            <person name="Horton D.L."/>
            <person name="Alikhan N.F."/>
            <person name="Baker D."/>
            <person name="Gharbi K."/>
            <person name="Hall N."/>
            <person name="Watson M."/>
            <person name="Adriaenssens E.M."/>
            <person name="Foster-Nyarko E."/>
            <person name="Jarju S."/>
            <person name="Secka A."/>
            <person name="Antonio M."/>
            <person name="Oren A."/>
            <person name="Chaudhuri R.R."/>
            <person name="La Ragione R."/>
            <person name="Hildebrand F."/>
            <person name="Pallen M.J."/>
        </authorList>
    </citation>
    <scope>NUCLEOTIDE SEQUENCE</scope>
    <source>
        <strain evidence="2">ChiSjej6B24-2974</strain>
    </source>
</reference>
<reference evidence="2" key="1">
    <citation type="submission" date="2020-10" db="EMBL/GenBank/DDBJ databases">
        <authorList>
            <person name="Gilroy R."/>
        </authorList>
    </citation>
    <scope>NUCLEOTIDE SEQUENCE</scope>
    <source>
        <strain evidence="2">ChiSjej6B24-2974</strain>
    </source>
</reference>
<sequence>MNRKKISLLAIALVLLVAAAALVAFSAAPEERAVSEAGTQGTQADESELSITAAPQETLPPQELTWTEGSSAMEGAEIYAPYGLDIAENSVVSYQGHGVRFLLDETGNRGFNNLSGEIDVYAMRDESGALTGLRACTKEEFEQNTAAAWVNGTIGWNATIEEANEAWWETRAQRKVESQLQEDRQIVEEYLRRQLYATYEPYDMAYIYNAIPTRLGMICYRGLPVRYFLDEGAGETFFDADGCVDIYAQRDKNGALTGLRVATPEEFHQRTEAEADTYDSWGIDIRQTEFAYREPPEVWPTAGTQALLECMDVYAPLGVTVVAGVPLYWDTPIRFFTDEEAGIDQICFARGCIDVYAVYDGAGNLTGLRPSTQEEFAQQTNRSQAELSGEYASAALANYAFCWDFAYDAEARERLEPYTEFGLSYHNGFLYYQTRRVRQFIDGERYHYDDHTGTVDIYPVRDENGNLTGVREATLEEFLNNSRTSDDW</sequence>
<dbReference type="EMBL" id="DVFZ01000055">
    <property type="protein sequence ID" value="HIQ82615.1"/>
    <property type="molecule type" value="Genomic_DNA"/>
</dbReference>
<feature type="chain" id="PRO_5039502724" evidence="1">
    <location>
        <begin position="27"/>
        <end position="488"/>
    </location>
</feature>
<accession>A0A9D0ZLH5</accession>
<protein>
    <submittedName>
        <fullName evidence="2">Uncharacterized protein</fullName>
    </submittedName>
</protein>
<keyword evidence="1" id="KW-0732">Signal</keyword>
<organism evidence="2 3">
    <name type="scientific">Candidatus Pullichristensenella stercorigallinarum</name>
    <dbReference type="NCBI Taxonomy" id="2840909"/>
    <lineage>
        <taxon>Bacteria</taxon>
        <taxon>Bacillati</taxon>
        <taxon>Bacillota</taxon>
        <taxon>Clostridia</taxon>
        <taxon>Candidatus Pullichristensenella</taxon>
    </lineage>
</organism>
<evidence type="ECO:0000313" key="2">
    <source>
        <dbReference type="EMBL" id="HIQ82615.1"/>
    </source>
</evidence>
<feature type="signal peptide" evidence="1">
    <location>
        <begin position="1"/>
        <end position="26"/>
    </location>
</feature>
<evidence type="ECO:0000256" key="1">
    <source>
        <dbReference type="SAM" id="SignalP"/>
    </source>
</evidence>
<dbReference type="AlphaFoldDB" id="A0A9D0ZLH5"/>
<dbReference type="Proteomes" id="UP000824260">
    <property type="component" value="Unassembled WGS sequence"/>
</dbReference>
<name>A0A9D0ZLH5_9FIRM</name>
<evidence type="ECO:0000313" key="3">
    <source>
        <dbReference type="Proteomes" id="UP000824260"/>
    </source>
</evidence>
<gene>
    <name evidence="2" type="ORF">IAA52_05875</name>
</gene>